<dbReference type="KEGG" id="cbak:DA792_14700"/>
<dbReference type="RefSeq" id="WP_107720616.1">
    <property type="nucleotide sequence ID" value="NZ_CP028475.1"/>
</dbReference>
<proteinExistence type="predicted"/>
<evidence type="ECO:0000313" key="1">
    <source>
        <dbReference type="EMBL" id="AVW92175.1"/>
    </source>
</evidence>
<gene>
    <name evidence="1" type="ORF">DA792_14700</name>
</gene>
<reference evidence="1 2" key="1">
    <citation type="submission" date="2018-03" db="EMBL/GenBank/DDBJ databases">
        <title>The Complete Genome of Celeribacter baekdonensis strain LH4, a Thiosulfate-Oxidizing Alphaproteobacterium Isolated from Gulf of Mexico Continental Slope Sediments.</title>
        <authorList>
            <person name="Flood B.E."/>
            <person name="Bailey J.V."/>
            <person name="Leprich D."/>
        </authorList>
    </citation>
    <scope>NUCLEOTIDE SEQUENCE [LARGE SCALE GENOMIC DNA]</scope>
    <source>
        <strain evidence="1 2">LH4</strain>
    </source>
</reference>
<name>A0A2R4M4T2_9RHOB</name>
<evidence type="ECO:0000313" key="2">
    <source>
        <dbReference type="Proteomes" id="UP000241447"/>
    </source>
</evidence>
<sequence>MRLERGAAIAVLIFALAWLVWTLTEDQRAAATHRAELAAIMRRPDVQALLSEGNAVCPSQTDRYFWTCGTLLHLDHPPPGGLCSAPDSPRYIGDMGYPFLNWSMEARYDLPLSDGRACSGTTCAVLSVLPGGAFPSSAARQPPRIRPERPMWPDFDAVDTYGPWAPGVWAGQGGRPVWFYFGDLAPLDPHGHRPDITVFADHPDLPFGVKLVIPFGEKDRWRAHLMQAFDLLSRAAMSRQKTASCDVPPLGARMTLDPRNPYTVRDVADHLAGLDRPSLISR</sequence>
<organism evidence="1 2">
    <name type="scientific">Celeribacter baekdonensis</name>
    <dbReference type="NCBI Taxonomy" id="875171"/>
    <lineage>
        <taxon>Bacteria</taxon>
        <taxon>Pseudomonadati</taxon>
        <taxon>Pseudomonadota</taxon>
        <taxon>Alphaproteobacteria</taxon>
        <taxon>Rhodobacterales</taxon>
        <taxon>Roseobacteraceae</taxon>
        <taxon>Celeribacter</taxon>
    </lineage>
</organism>
<accession>A0A2R4M4T2</accession>
<dbReference type="AlphaFoldDB" id="A0A2R4M4T2"/>
<dbReference type="Proteomes" id="UP000241447">
    <property type="component" value="Chromosome"/>
</dbReference>
<dbReference type="EMBL" id="CP028475">
    <property type="protein sequence ID" value="AVW92175.1"/>
    <property type="molecule type" value="Genomic_DNA"/>
</dbReference>
<protein>
    <submittedName>
        <fullName evidence="1">Uncharacterized protein</fullName>
    </submittedName>
</protein>